<reference evidence="1" key="1">
    <citation type="submission" date="2023-07" db="EMBL/GenBank/DDBJ databases">
        <title>Sequencing the genomes of 1000 actinobacteria strains.</title>
        <authorList>
            <person name="Klenk H.-P."/>
        </authorList>
    </citation>
    <scope>NUCLEOTIDE SEQUENCE</scope>
    <source>
        <strain evidence="1">DSM 45977</strain>
    </source>
</reference>
<evidence type="ECO:0000313" key="2">
    <source>
        <dbReference type="Proteomes" id="UP001180845"/>
    </source>
</evidence>
<dbReference type="AlphaFoldDB" id="A0AAE4CNR6"/>
<name>A0AAE4CNR6_9ACTN</name>
<accession>A0AAE4CNR6</accession>
<sequence length="36" mass="4177">MTTPTSKDHSLLTAFVERRGELRDGELHIQRLQRIA</sequence>
<proteinExistence type="predicted"/>
<comment type="caution">
    <text evidence="1">The sequence shown here is derived from an EMBL/GenBank/DDBJ whole genome shotgun (WGS) entry which is preliminary data.</text>
</comment>
<protein>
    <submittedName>
        <fullName evidence="1">Uncharacterized protein</fullName>
    </submittedName>
</protein>
<gene>
    <name evidence="1" type="ORF">JOF55_003912</name>
</gene>
<keyword evidence="2" id="KW-1185">Reference proteome</keyword>
<organism evidence="1 2">
    <name type="scientific">Haloactinomyces albus</name>
    <dbReference type="NCBI Taxonomy" id="1352928"/>
    <lineage>
        <taxon>Bacteria</taxon>
        <taxon>Bacillati</taxon>
        <taxon>Actinomycetota</taxon>
        <taxon>Actinomycetes</taxon>
        <taxon>Actinopolysporales</taxon>
        <taxon>Actinopolysporaceae</taxon>
        <taxon>Haloactinomyces</taxon>
    </lineage>
</organism>
<evidence type="ECO:0000313" key="1">
    <source>
        <dbReference type="EMBL" id="MDR7303731.1"/>
    </source>
</evidence>
<dbReference type="EMBL" id="JAVDXW010000001">
    <property type="protein sequence ID" value="MDR7303731.1"/>
    <property type="molecule type" value="Genomic_DNA"/>
</dbReference>
<dbReference type="Proteomes" id="UP001180845">
    <property type="component" value="Unassembled WGS sequence"/>
</dbReference>